<name>A0A7F5RJC2_AGRPL</name>
<dbReference type="RefSeq" id="XP_025835960.1">
    <property type="nucleotide sequence ID" value="XM_025980175.1"/>
</dbReference>
<dbReference type="Pfam" id="PF16172">
    <property type="entry name" value="DOCK_N"/>
    <property type="match status" value="1"/>
</dbReference>
<proteinExistence type="inferred from homology"/>
<dbReference type="InterPro" id="IPR046770">
    <property type="entry name" value="DOCKER_Lobe_B"/>
</dbReference>
<dbReference type="InterPro" id="IPR056372">
    <property type="entry name" value="TPR_DOCK"/>
</dbReference>
<reference evidence="13" key="1">
    <citation type="submission" date="2025-08" db="UniProtKB">
        <authorList>
            <consortium name="RefSeq"/>
        </authorList>
    </citation>
    <scope>IDENTIFICATION</scope>
    <source>
        <tissue evidence="13">Entire body</tissue>
    </source>
</reference>
<feature type="region of interest" description="Disordered" evidence="8">
    <location>
        <begin position="1709"/>
        <end position="1758"/>
    </location>
</feature>
<keyword evidence="12" id="KW-1185">Reference proteome</keyword>
<dbReference type="GO" id="GO:0005886">
    <property type="term" value="C:plasma membrane"/>
    <property type="evidence" value="ECO:0007669"/>
    <property type="project" value="TreeGrafter"/>
</dbReference>
<feature type="compositionally biased region" description="Basic residues" evidence="8">
    <location>
        <begin position="1723"/>
        <end position="1736"/>
    </location>
</feature>
<keyword evidence="5" id="KW-0344">Guanine-nucleotide releasing factor</keyword>
<dbReference type="Pfam" id="PF20422">
    <property type="entry name" value="DHR-2_Lobe_B"/>
    <property type="match status" value="1"/>
</dbReference>
<keyword evidence="2 6" id="KW-0728">SH3 domain</keyword>
<dbReference type="FunCoup" id="A0A7F5RJC2">
    <property type="interactions" value="679"/>
</dbReference>
<evidence type="ECO:0000256" key="7">
    <source>
        <dbReference type="PROSITE-ProRule" id="PRU00983"/>
    </source>
</evidence>
<dbReference type="InterPro" id="IPR026791">
    <property type="entry name" value="DOCK"/>
</dbReference>
<dbReference type="SUPFAM" id="SSF50044">
    <property type="entry name" value="SH3-domain"/>
    <property type="match status" value="1"/>
</dbReference>
<dbReference type="Pfam" id="PF23554">
    <property type="entry name" value="TPR_DOCK"/>
    <property type="match status" value="1"/>
</dbReference>
<feature type="compositionally biased region" description="Polar residues" evidence="8">
    <location>
        <begin position="1793"/>
        <end position="1802"/>
    </location>
</feature>
<dbReference type="InterPro" id="IPR046773">
    <property type="entry name" value="DOCKER_Lobe_C"/>
</dbReference>
<evidence type="ECO:0000256" key="5">
    <source>
        <dbReference type="ARBA" id="ARBA00022658"/>
    </source>
</evidence>
<evidence type="ECO:0000256" key="2">
    <source>
        <dbReference type="ARBA" id="ARBA00022443"/>
    </source>
</evidence>
<feature type="compositionally biased region" description="Pro residues" evidence="8">
    <location>
        <begin position="1898"/>
        <end position="1908"/>
    </location>
</feature>
<evidence type="ECO:0000313" key="13">
    <source>
        <dbReference type="RefSeq" id="XP_025835960.1"/>
    </source>
</evidence>
<keyword evidence="3" id="KW-0963">Cytoplasm</keyword>
<evidence type="ECO:0000256" key="4">
    <source>
        <dbReference type="ARBA" id="ARBA00022553"/>
    </source>
</evidence>
<dbReference type="FunFam" id="1.25.40.410:FF:000004">
    <property type="entry name" value="Dedicator of cytokinesis protein 1"/>
    <property type="match status" value="1"/>
</dbReference>
<evidence type="ECO:0000256" key="6">
    <source>
        <dbReference type="PROSITE-ProRule" id="PRU00192"/>
    </source>
</evidence>
<evidence type="ECO:0000313" key="12">
    <source>
        <dbReference type="Proteomes" id="UP000192223"/>
    </source>
</evidence>
<keyword evidence="4" id="KW-0597">Phosphoprotein</keyword>
<feature type="domain" description="DOCKER" evidence="11">
    <location>
        <begin position="1265"/>
        <end position="1683"/>
    </location>
</feature>
<dbReference type="PANTHER" id="PTHR45653:SF10">
    <property type="entry name" value="MYOBLAST CITY, ISOFORM B"/>
    <property type="match status" value="1"/>
</dbReference>
<dbReference type="GO" id="GO:0016477">
    <property type="term" value="P:cell migration"/>
    <property type="evidence" value="ECO:0007669"/>
    <property type="project" value="TreeGrafter"/>
</dbReference>
<dbReference type="GO" id="GO:0007520">
    <property type="term" value="P:myoblast fusion"/>
    <property type="evidence" value="ECO:0007669"/>
    <property type="project" value="TreeGrafter"/>
</dbReference>
<evidence type="ECO:0000259" key="10">
    <source>
        <dbReference type="PROSITE" id="PS51650"/>
    </source>
</evidence>
<evidence type="ECO:0000256" key="1">
    <source>
        <dbReference type="ARBA" id="ARBA00004496"/>
    </source>
</evidence>
<dbReference type="InterPro" id="IPR016024">
    <property type="entry name" value="ARM-type_fold"/>
</dbReference>
<accession>A0A7F5RJC2</accession>
<dbReference type="OrthoDB" id="18896at2759"/>
<dbReference type="InterPro" id="IPR036028">
    <property type="entry name" value="SH3-like_dom_sf"/>
</dbReference>
<feature type="region of interest" description="Disordered" evidence="8">
    <location>
        <begin position="1890"/>
        <end position="1915"/>
    </location>
</feature>
<dbReference type="Gene3D" id="2.30.30.40">
    <property type="entry name" value="SH3 Domains"/>
    <property type="match status" value="1"/>
</dbReference>
<evidence type="ECO:0000256" key="3">
    <source>
        <dbReference type="ARBA" id="ARBA00022490"/>
    </source>
</evidence>
<dbReference type="InterPro" id="IPR027357">
    <property type="entry name" value="DOCKER_dom"/>
</dbReference>
<dbReference type="PROSITE" id="PS51650">
    <property type="entry name" value="C2_DOCK"/>
    <property type="match status" value="1"/>
</dbReference>
<dbReference type="InterPro" id="IPR001452">
    <property type="entry name" value="SH3_domain"/>
</dbReference>
<dbReference type="InterPro" id="IPR046769">
    <property type="entry name" value="DOCKER_Lobe_A"/>
</dbReference>
<dbReference type="Pfam" id="PF14429">
    <property type="entry name" value="DOCK-C2"/>
    <property type="match status" value="1"/>
</dbReference>
<dbReference type="GeneID" id="108738599"/>
<dbReference type="SUPFAM" id="SSF48371">
    <property type="entry name" value="ARM repeat"/>
    <property type="match status" value="1"/>
</dbReference>
<evidence type="ECO:0000259" key="9">
    <source>
        <dbReference type="PROSITE" id="PS50002"/>
    </source>
</evidence>
<dbReference type="Gene3D" id="1.20.58.740">
    <property type="match status" value="1"/>
</dbReference>
<dbReference type="KEGG" id="apln:108738599"/>
<dbReference type="InterPro" id="IPR027007">
    <property type="entry name" value="C2_DOCK-type_domain"/>
</dbReference>
<dbReference type="PANTHER" id="PTHR45653">
    <property type="entry name" value="DEDICATOR OF CYTOKINESIS"/>
    <property type="match status" value="1"/>
</dbReference>
<dbReference type="GO" id="GO:0005085">
    <property type="term" value="F:guanyl-nucleotide exchange factor activity"/>
    <property type="evidence" value="ECO:0007669"/>
    <property type="project" value="UniProtKB-KW"/>
</dbReference>
<dbReference type="InParanoid" id="A0A7F5RJC2"/>
<dbReference type="CDD" id="cd11872">
    <property type="entry name" value="SH3_DOCK_AB"/>
    <property type="match status" value="1"/>
</dbReference>
<feature type="compositionally biased region" description="Basic and acidic residues" evidence="8">
    <location>
        <begin position="1779"/>
        <end position="1791"/>
    </location>
</feature>
<dbReference type="Gene3D" id="2.60.40.150">
    <property type="entry name" value="C2 domain"/>
    <property type="match status" value="1"/>
</dbReference>
<gene>
    <name evidence="13" type="primary">LOC108738599</name>
</gene>
<feature type="compositionally biased region" description="Low complexity" evidence="8">
    <location>
        <begin position="1709"/>
        <end position="1720"/>
    </location>
</feature>
<dbReference type="PROSITE" id="PS50002">
    <property type="entry name" value="SH3"/>
    <property type="match status" value="1"/>
</dbReference>
<dbReference type="InterPro" id="IPR043162">
    <property type="entry name" value="DOCK_C_lobe_C"/>
</dbReference>
<evidence type="ECO:0000256" key="8">
    <source>
        <dbReference type="SAM" id="MobiDB-lite"/>
    </source>
</evidence>
<feature type="region of interest" description="Disordered" evidence="8">
    <location>
        <begin position="1779"/>
        <end position="1843"/>
    </location>
</feature>
<dbReference type="Proteomes" id="UP000192223">
    <property type="component" value="Unplaced"/>
</dbReference>
<dbReference type="InterPro" id="IPR032376">
    <property type="entry name" value="DOCK_N"/>
</dbReference>
<dbReference type="Pfam" id="PF06920">
    <property type="entry name" value="DHR-2_Lobe_A"/>
    <property type="match status" value="1"/>
</dbReference>
<organism evidence="12 13">
    <name type="scientific">Agrilus planipennis</name>
    <name type="common">Emerald ash borer</name>
    <name type="synonym">Agrilus marcopoli</name>
    <dbReference type="NCBI Taxonomy" id="224129"/>
    <lineage>
        <taxon>Eukaryota</taxon>
        <taxon>Metazoa</taxon>
        <taxon>Ecdysozoa</taxon>
        <taxon>Arthropoda</taxon>
        <taxon>Hexapoda</taxon>
        <taxon>Insecta</taxon>
        <taxon>Pterygota</taxon>
        <taxon>Neoptera</taxon>
        <taxon>Endopterygota</taxon>
        <taxon>Coleoptera</taxon>
        <taxon>Polyphaga</taxon>
        <taxon>Elateriformia</taxon>
        <taxon>Buprestoidea</taxon>
        <taxon>Buprestidae</taxon>
        <taxon>Agrilinae</taxon>
        <taxon>Agrilus</taxon>
    </lineage>
</organism>
<dbReference type="Gene3D" id="1.20.1270.350">
    <property type="entry name" value="Dedicator of cytokinesis N-terminal subdomain"/>
    <property type="match status" value="1"/>
</dbReference>
<dbReference type="InterPro" id="IPR042455">
    <property type="entry name" value="DOCK_N_sub1"/>
</dbReference>
<evidence type="ECO:0000259" key="11">
    <source>
        <dbReference type="PROSITE" id="PS51651"/>
    </source>
</evidence>
<feature type="domain" description="C2 DOCK-type" evidence="10">
    <location>
        <begin position="431"/>
        <end position="610"/>
    </location>
</feature>
<protein>
    <submittedName>
        <fullName evidence="13">Dedicator of cytokinesis protein 1</fullName>
    </submittedName>
</protein>
<comment type="subcellular location">
    <subcellularLocation>
        <location evidence="1">Cytoplasm</location>
    </subcellularLocation>
</comment>
<feature type="compositionally biased region" description="Low complexity" evidence="8">
    <location>
        <begin position="1803"/>
        <end position="1823"/>
    </location>
</feature>
<sequence>MSEWQTVPENRCYGIIIYNFASEDRYKLSLNVGESVHLLNEEENWYYGYALSNRNAKGIFPKNFVHLVDCTIDRTGPTLVFIPQYPAIVNEITTTLREWMPHWKYLFVINSQDFEQIKTQMYDLITHRGKIISSTLPIDELKKLTKQVTTEIDIGNKILGLDMIVRDKDGYIINPEGTSTLQLYFLHKNAAENIRDTREKTETRTSPVKTALQQYSHIFVVSVKHFTCKMTEDAQLLMTLYDAKECKPITEYYIVRWSKDGLMSDIDQIHNLRVMFTDLGKRDLERERIYLVCYVVRVGAMVIKEPDHRRSSSNPVILKDGTNRSIRRPFGVAAKDITMFLSKSDELDLDREFSVPFYNCEKDNLEQTLKKITNKDYIKNDNKTPALIVSFMLLHGDINQVREENPHLMLGGVPIARKMGFPEVILPGDVRNDLYLTLINGEFSKYNKASDKNVEVTVTVCNENGECIPGVISAGSGIPLLNDYKSVVYYHEDKPQWYETFKVSIPIEEFRSSHLKFMFKHRSSNEAKDKCEKPFGLAYVRLMQENGTTLKDQKHNLIVYKIDHKKFVENGTEYFKLPSTVDELENGAKPQVPGLSVSTKDSFVIGSNICSTKLTQNVNLLGLLNWANHKDTLAESLSALMYVDGEEVVKFLQDVLDALFNILMDNPDSKEYDAMVFECLLFIIGLVSNDWKYQHFEPVLDLYIKNSFSATLAYSKLLAVMRDLVDNAITIVTNAKENNLFRTMKYLQFIIRFISRSRLLFLEIYPEDTDDFEEEFRGLLESIVTMMYQTSDALLREQGACLKYFPSTIPDILQVYNAKKLSIVLCEMLKNIAPNRLTKQKMMTINEIVHSKLFEIEECRRILLPLFLKQVKTLFETCEEGIATMRQEGRRQYRSVAKVARVLGATQHCLNQHRGYSEEVELCIKILSDVLDLLYRGDVGDTAYDVNEIITTMLRTIIQSHINMNKESPYAGNLVAIMIDIFRKMTEKHYENYISLFGTRTDILDFLMEILLVFKELVNKSVFPQDWCDMIMLQNFVILKSLRFFSHTIHACFFHKFDNQAWSNFFHCAIAFMTQPALQLETFSTNKRVRMIKRYKDMRREMGAEIRSMWFNLGQYKIQFVPSLVGSVLEMALIPEPELRKVTIPIFFDMMQTEFYSSRFEFESFGDTKRDSSHVKGNFLDFENEMVAKLDTLVEGGRGDEQFKDLFHDIMMSLCSQHKTLKDDGIKFVKMVTMLMERLLEYRCIINDENKENRMSCTVNLLDFYSEINRKEMYIRYVNKLCDLHLECDNFTEAAYTLELHSNLLNWSDEILPPLLKSNRYLESQTHRQLKEAIYYEIINYFDKGKMWECAIQKCQELAKQYEDETFDYEQLAELHKRMASFYEDIMRNVRAESEYFRVAYYGRGLASVLVPISKTPKEKRRSSKSDHSEKTYSNTQWYTVEDENATQNGTVVPLVELRQEIDIQINKVDPVMDEKRQRFSGKPVADQIIKYYRVNNVQKFRYSRPLTRKDPGNESNNEFANLWIERTVLVTTYPLPGILRWFPVKSSNTYEMSPLCHAIETMEEKNKELRTLITLYSRDKVAPINNLGMKLNGIVDPAVMGGVMNYEMAFFTPEYALSHPNDCFLIQRLKDLIADQIPLLELGIQVHRDRAPSSLQPFQRHLEECFAKMQESVVKKYGKKVRNLHHFFVHMHFRKYQNHLASAKSLLSPSKSLTNTPSLTHKISRSKTPKEKRRSSKSDHSEKTYSNTQWYTVEDENATQNGTVVPLVELRQELTPKRPLRSEVEREKRLSRPTSGQFSRPSSLTITLTTCSSSGNSSNRDSIGTTDSSVSEEDPVPPPLPAKVKEVDYYNISNNNNINNNNYNSSASENISFLYNYRNSLRTVMNHTILSPDPIDDGPPPTPPPKPPKTKTIT</sequence>
<dbReference type="SMART" id="SM00326">
    <property type="entry name" value="SH3"/>
    <property type="match status" value="1"/>
</dbReference>
<dbReference type="GO" id="GO:0031267">
    <property type="term" value="F:small GTPase binding"/>
    <property type="evidence" value="ECO:0007669"/>
    <property type="project" value="TreeGrafter"/>
</dbReference>
<dbReference type="Pfam" id="PF20421">
    <property type="entry name" value="DHR-2_Lobe_C"/>
    <property type="match status" value="1"/>
</dbReference>
<dbReference type="Gene3D" id="1.25.40.410">
    <property type="match status" value="1"/>
</dbReference>
<dbReference type="GO" id="GO:0007264">
    <property type="term" value="P:small GTPase-mediated signal transduction"/>
    <property type="evidence" value="ECO:0007669"/>
    <property type="project" value="InterPro"/>
</dbReference>
<feature type="domain" description="SH3" evidence="9">
    <location>
        <begin position="9"/>
        <end position="70"/>
    </location>
</feature>
<comment type="similarity">
    <text evidence="7">Belongs to the DOCK family.</text>
</comment>
<dbReference type="Pfam" id="PF07653">
    <property type="entry name" value="SH3_2"/>
    <property type="match status" value="1"/>
</dbReference>
<dbReference type="FunFam" id="1.20.58.740:FF:000004">
    <property type="entry name" value="Dedicator of cytokinesis protein 1"/>
    <property type="match status" value="1"/>
</dbReference>
<dbReference type="InterPro" id="IPR035892">
    <property type="entry name" value="C2_domain_sf"/>
</dbReference>
<dbReference type="InterPro" id="IPR043161">
    <property type="entry name" value="DOCK_C_lobe_A"/>
</dbReference>
<dbReference type="GO" id="GO:0005737">
    <property type="term" value="C:cytoplasm"/>
    <property type="evidence" value="ECO:0007669"/>
    <property type="project" value="UniProtKB-SubCell"/>
</dbReference>
<dbReference type="PROSITE" id="PS51651">
    <property type="entry name" value="DOCKER"/>
    <property type="match status" value="1"/>
</dbReference>